<dbReference type="InterPro" id="IPR057992">
    <property type="entry name" value="TPR_SYVN1_N"/>
</dbReference>
<keyword evidence="11" id="KW-0256">Endoplasmic reticulum</keyword>
<keyword evidence="13 17" id="KW-1133">Transmembrane helix</keyword>
<evidence type="ECO:0000256" key="3">
    <source>
        <dbReference type="ARBA" id="ARBA00004906"/>
    </source>
</evidence>
<keyword evidence="12" id="KW-0862">Zinc</keyword>
<protein>
    <recommendedName>
        <fullName evidence="5">RING-type E3 ubiquitin transferase</fullName>
        <ecNumber evidence="5">2.3.2.27</ecNumber>
    </recommendedName>
</protein>
<keyword evidence="6" id="KW-0808">Transferase</keyword>
<evidence type="ECO:0000256" key="5">
    <source>
        <dbReference type="ARBA" id="ARBA00012483"/>
    </source>
</evidence>
<keyword evidence="7 17" id="KW-0812">Transmembrane</keyword>
<evidence type="ECO:0000256" key="4">
    <source>
        <dbReference type="ARBA" id="ARBA00010089"/>
    </source>
</evidence>
<dbReference type="PANTHER" id="PTHR22763:SF184">
    <property type="entry name" value="E3 UBIQUITIN-PROTEIN LIGASE SYNOVIOLIN"/>
    <property type="match status" value="1"/>
</dbReference>
<comment type="catalytic activity">
    <reaction evidence="1">
        <text>S-ubiquitinyl-[E2 ubiquitin-conjugating enzyme]-L-cysteine + [acceptor protein]-L-lysine = [E2 ubiquitin-conjugating enzyme]-L-cysteine + N(6)-ubiquitinyl-[acceptor protein]-L-lysine.</text>
        <dbReference type="EC" id="2.3.2.27"/>
    </reaction>
</comment>
<evidence type="ECO:0000259" key="18">
    <source>
        <dbReference type="PROSITE" id="PS50089"/>
    </source>
</evidence>
<name>A0A1Y2GIJ6_9FUNG</name>
<evidence type="ECO:0000256" key="15">
    <source>
        <dbReference type="PROSITE-ProRule" id="PRU00175"/>
    </source>
</evidence>
<feature type="transmembrane region" description="Helical" evidence="17">
    <location>
        <begin position="139"/>
        <end position="160"/>
    </location>
</feature>
<keyword evidence="8" id="KW-0479">Metal-binding</keyword>
<feature type="transmembrane region" description="Helical" evidence="17">
    <location>
        <begin position="44"/>
        <end position="66"/>
    </location>
</feature>
<evidence type="ECO:0000313" key="19">
    <source>
        <dbReference type="EMBL" id="ORZ10693.1"/>
    </source>
</evidence>
<dbReference type="InterPro" id="IPR013083">
    <property type="entry name" value="Znf_RING/FYVE/PHD"/>
</dbReference>
<dbReference type="GO" id="GO:0043161">
    <property type="term" value="P:proteasome-mediated ubiquitin-dependent protein catabolic process"/>
    <property type="evidence" value="ECO:0007669"/>
    <property type="project" value="TreeGrafter"/>
</dbReference>
<dbReference type="Proteomes" id="UP000193648">
    <property type="component" value="Unassembled WGS sequence"/>
</dbReference>
<comment type="pathway">
    <text evidence="3">Protein modification; protein ubiquitination.</text>
</comment>
<dbReference type="InParanoid" id="A0A1Y2GIJ6"/>
<dbReference type="Gene3D" id="3.30.40.10">
    <property type="entry name" value="Zinc/RING finger domain, C3HC4 (zinc finger)"/>
    <property type="match status" value="1"/>
</dbReference>
<dbReference type="SUPFAM" id="SSF57850">
    <property type="entry name" value="RING/U-box"/>
    <property type="match status" value="1"/>
</dbReference>
<dbReference type="InterPro" id="IPR058051">
    <property type="entry name" value="Znf_RING_synoviolin"/>
</dbReference>
<dbReference type="RefSeq" id="XP_021879414.1">
    <property type="nucleotide sequence ID" value="XM_022020917.1"/>
</dbReference>
<dbReference type="GeneID" id="33562761"/>
<keyword evidence="14 17" id="KW-0472">Membrane</keyword>
<dbReference type="OrthoDB" id="7759664at2759"/>
<evidence type="ECO:0000256" key="1">
    <source>
        <dbReference type="ARBA" id="ARBA00000900"/>
    </source>
</evidence>
<dbReference type="InterPro" id="IPR001841">
    <property type="entry name" value="Znf_RING"/>
</dbReference>
<evidence type="ECO:0000256" key="9">
    <source>
        <dbReference type="ARBA" id="ARBA00022771"/>
    </source>
</evidence>
<dbReference type="CDD" id="cd16479">
    <property type="entry name" value="RING-H2_synoviolin"/>
    <property type="match status" value="1"/>
</dbReference>
<evidence type="ECO:0000256" key="2">
    <source>
        <dbReference type="ARBA" id="ARBA00004477"/>
    </source>
</evidence>
<feature type="transmembrane region" description="Helical" evidence="17">
    <location>
        <begin position="101"/>
        <end position="119"/>
    </location>
</feature>
<keyword evidence="10" id="KW-0833">Ubl conjugation pathway</keyword>
<comment type="subcellular location">
    <subcellularLocation>
        <location evidence="2">Endoplasmic reticulum membrane</location>
        <topology evidence="2">Multi-pass membrane protein</topology>
    </subcellularLocation>
</comment>
<dbReference type="Pfam" id="PF13639">
    <property type="entry name" value="zf-RING_2"/>
    <property type="match status" value="1"/>
</dbReference>
<sequence length="372" mass="42129">MARLAVYGAISTLLAGAVIANAFAQRSNFYAACIYLYRSNACMMIILNLGLFLTIIAGQLVQIIFFGNLRTLEVEHLYERAWYAVTETCLAMTIFKDEFDTRFVVMFTVLLFLKVFHWLCMDRVDSMEQSPEIPLSFHVRMVTMIAMLVSLDVLLVYHAVNIVTLKGPNMMIMFGFEYTLLATSLMASFGKYVLHTIDMRTEDPWENKSMLLFYLDLVADFVKLVTYLLFFMVILVCYGLPLHIIRDVYMTMRSFLQKCKDLIQYRKATRNMNERYPDASPAELAALSDPICIICREEMVGHHSNAPAGQNAAGTTAPAPAAAGAQQQARPASNTRPTGSSTNVPKKLPCGHIFHFHCLKSWLERQQSCPTW</sequence>
<comment type="similarity">
    <text evidence="4">Belongs to the HRD1 family.</text>
</comment>
<dbReference type="STRING" id="64571.A0A1Y2GIJ6"/>
<dbReference type="InterPro" id="IPR050731">
    <property type="entry name" value="HRD1_E3_ubiq-ligases"/>
</dbReference>
<keyword evidence="9 15" id="KW-0863">Zinc-finger</keyword>
<dbReference type="FunCoup" id="A0A1Y2GIJ6">
    <property type="interactions" value="569"/>
</dbReference>
<feature type="domain" description="RING-type" evidence="18">
    <location>
        <begin position="292"/>
        <end position="370"/>
    </location>
</feature>
<evidence type="ECO:0000256" key="13">
    <source>
        <dbReference type="ARBA" id="ARBA00022989"/>
    </source>
</evidence>
<evidence type="ECO:0000256" key="14">
    <source>
        <dbReference type="ARBA" id="ARBA00023136"/>
    </source>
</evidence>
<dbReference type="SMART" id="SM00184">
    <property type="entry name" value="RING"/>
    <property type="match status" value="1"/>
</dbReference>
<dbReference type="EMBL" id="MCFF01000030">
    <property type="protein sequence ID" value="ORZ10693.1"/>
    <property type="molecule type" value="Genomic_DNA"/>
</dbReference>
<evidence type="ECO:0000313" key="20">
    <source>
        <dbReference type="Proteomes" id="UP000193648"/>
    </source>
</evidence>
<dbReference type="GO" id="GO:0005789">
    <property type="term" value="C:endoplasmic reticulum membrane"/>
    <property type="evidence" value="ECO:0007669"/>
    <property type="project" value="UniProtKB-SubCell"/>
</dbReference>
<evidence type="ECO:0000256" key="17">
    <source>
        <dbReference type="SAM" id="Phobius"/>
    </source>
</evidence>
<evidence type="ECO:0000256" key="12">
    <source>
        <dbReference type="ARBA" id="ARBA00022833"/>
    </source>
</evidence>
<proteinExistence type="inferred from homology"/>
<reference evidence="19 20" key="1">
    <citation type="submission" date="2016-07" db="EMBL/GenBank/DDBJ databases">
        <title>Pervasive Adenine N6-methylation of Active Genes in Fungi.</title>
        <authorList>
            <consortium name="DOE Joint Genome Institute"/>
            <person name="Mondo S.J."/>
            <person name="Dannebaum R.O."/>
            <person name="Kuo R.C."/>
            <person name="Labutti K."/>
            <person name="Haridas S."/>
            <person name="Kuo A."/>
            <person name="Salamov A."/>
            <person name="Ahrendt S.R."/>
            <person name="Lipzen A."/>
            <person name="Sullivan W."/>
            <person name="Andreopoulos W.B."/>
            <person name="Clum A."/>
            <person name="Lindquist E."/>
            <person name="Daum C."/>
            <person name="Ramamoorthy G.K."/>
            <person name="Gryganskyi A."/>
            <person name="Culley D."/>
            <person name="Magnuson J.K."/>
            <person name="James T.Y."/>
            <person name="O'Malley M.A."/>
            <person name="Stajich J.E."/>
            <person name="Spatafora J.W."/>
            <person name="Visel A."/>
            <person name="Grigoriev I.V."/>
        </authorList>
    </citation>
    <scope>NUCLEOTIDE SEQUENCE [LARGE SCALE GENOMIC DNA]</scope>
    <source>
        <strain evidence="19 20">NRRL 3116</strain>
    </source>
</reference>
<dbReference type="Pfam" id="PF25563">
    <property type="entry name" value="TPR_SYVN1_N"/>
    <property type="match status" value="1"/>
</dbReference>
<feature type="compositionally biased region" description="Polar residues" evidence="16">
    <location>
        <begin position="333"/>
        <end position="344"/>
    </location>
</feature>
<evidence type="ECO:0000256" key="8">
    <source>
        <dbReference type="ARBA" id="ARBA00022723"/>
    </source>
</evidence>
<feature type="compositionally biased region" description="Low complexity" evidence="16">
    <location>
        <begin position="305"/>
        <end position="332"/>
    </location>
</feature>
<keyword evidence="20" id="KW-1185">Reference proteome</keyword>
<evidence type="ECO:0000256" key="10">
    <source>
        <dbReference type="ARBA" id="ARBA00022786"/>
    </source>
</evidence>
<comment type="caution">
    <text evidence="19">The sequence shown here is derived from an EMBL/GenBank/DDBJ whole genome shotgun (WGS) entry which is preliminary data.</text>
</comment>
<dbReference type="GO" id="GO:0036503">
    <property type="term" value="P:ERAD pathway"/>
    <property type="evidence" value="ECO:0007669"/>
    <property type="project" value="TreeGrafter"/>
</dbReference>
<gene>
    <name evidence="19" type="ORF">BCR41DRAFT_308556</name>
</gene>
<evidence type="ECO:0000256" key="11">
    <source>
        <dbReference type="ARBA" id="ARBA00022824"/>
    </source>
</evidence>
<accession>A0A1Y2GIJ6</accession>
<evidence type="ECO:0000256" key="16">
    <source>
        <dbReference type="SAM" id="MobiDB-lite"/>
    </source>
</evidence>
<feature type="transmembrane region" description="Helical" evidence="17">
    <location>
        <begin position="172"/>
        <end position="194"/>
    </location>
</feature>
<dbReference type="PROSITE" id="PS50089">
    <property type="entry name" value="ZF_RING_2"/>
    <property type="match status" value="1"/>
</dbReference>
<dbReference type="GO" id="GO:0008270">
    <property type="term" value="F:zinc ion binding"/>
    <property type="evidence" value="ECO:0007669"/>
    <property type="project" value="UniProtKB-KW"/>
</dbReference>
<dbReference type="GO" id="GO:0061630">
    <property type="term" value="F:ubiquitin protein ligase activity"/>
    <property type="evidence" value="ECO:0007669"/>
    <property type="project" value="UniProtKB-EC"/>
</dbReference>
<evidence type="ECO:0000256" key="7">
    <source>
        <dbReference type="ARBA" id="ARBA00022692"/>
    </source>
</evidence>
<feature type="region of interest" description="Disordered" evidence="16">
    <location>
        <begin position="305"/>
        <end position="344"/>
    </location>
</feature>
<feature type="transmembrane region" description="Helical" evidence="17">
    <location>
        <begin position="224"/>
        <end position="245"/>
    </location>
</feature>
<dbReference type="PANTHER" id="PTHR22763">
    <property type="entry name" value="RING ZINC FINGER PROTEIN"/>
    <property type="match status" value="1"/>
</dbReference>
<dbReference type="AlphaFoldDB" id="A0A1Y2GIJ6"/>
<organism evidence="19 20">
    <name type="scientific">Lobosporangium transversale</name>
    <dbReference type="NCBI Taxonomy" id="64571"/>
    <lineage>
        <taxon>Eukaryota</taxon>
        <taxon>Fungi</taxon>
        <taxon>Fungi incertae sedis</taxon>
        <taxon>Mucoromycota</taxon>
        <taxon>Mortierellomycotina</taxon>
        <taxon>Mortierellomycetes</taxon>
        <taxon>Mortierellales</taxon>
        <taxon>Mortierellaceae</taxon>
        <taxon>Lobosporangium</taxon>
    </lineage>
</organism>
<evidence type="ECO:0000256" key="6">
    <source>
        <dbReference type="ARBA" id="ARBA00022679"/>
    </source>
</evidence>
<dbReference type="EC" id="2.3.2.27" evidence="5"/>